<dbReference type="EMBL" id="VLTM01000088">
    <property type="protein sequence ID" value="KAA0155285.1"/>
    <property type="molecule type" value="Genomic_DNA"/>
</dbReference>
<keyword evidence="4 6" id="KW-1133">Transmembrane helix</keyword>
<dbReference type="GO" id="GO:0005886">
    <property type="term" value="C:plasma membrane"/>
    <property type="evidence" value="ECO:0007669"/>
    <property type="project" value="UniProtKB-SubCell"/>
</dbReference>
<comment type="subcellular location">
    <subcellularLocation>
        <location evidence="6">Cell membrane</location>
        <topology evidence="6">Multi-pass membrane protein</topology>
    </subcellularLocation>
    <subcellularLocation>
        <location evidence="1">Membrane</location>
        <topology evidence="1">Multi-pass membrane protein</topology>
    </subcellularLocation>
</comment>
<dbReference type="PANTHER" id="PTHR12385">
    <property type="entry name" value="CHOLINE TRANSPORTER-LIKE (SLC FAMILY 44)"/>
    <property type="match status" value="1"/>
</dbReference>
<keyword evidence="5 6" id="KW-0472">Membrane</keyword>
<evidence type="ECO:0000313" key="8">
    <source>
        <dbReference type="EMBL" id="KAA0155285.1"/>
    </source>
</evidence>
<feature type="region of interest" description="Disordered" evidence="7">
    <location>
        <begin position="17"/>
        <end position="38"/>
    </location>
</feature>
<dbReference type="Proteomes" id="UP000323011">
    <property type="component" value="Unassembled WGS sequence"/>
</dbReference>
<protein>
    <recommendedName>
        <fullName evidence="6">Choline transporter-like protein</fullName>
    </recommendedName>
</protein>
<dbReference type="GO" id="GO:0022857">
    <property type="term" value="F:transmembrane transporter activity"/>
    <property type="evidence" value="ECO:0007669"/>
    <property type="project" value="UniProtKB-UniRule"/>
</dbReference>
<dbReference type="OMA" id="EWWFGAH"/>
<evidence type="ECO:0000313" key="14">
    <source>
        <dbReference type="Proteomes" id="UP000324907"/>
    </source>
</evidence>
<feature type="transmembrane region" description="Helical" evidence="6">
    <location>
        <begin position="177"/>
        <end position="199"/>
    </location>
</feature>
<dbReference type="Proteomes" id="UP000325113">
    <property type="component" value="Unassembled WGS sequence"/>
</dbReference>
<feature type="compositionally biased region" description="Low complexity" evidence="7">
    <location>
        <begin position="17"/>
        <end position="36"/>
    </location>
</feature>
<feature type="transmembrane region" description="Helical" evidence="6">
    <location>
        <begin position="380"/>
        <end position="400"/>
    </location>
</feature>
<feature type="transmembrane region" description="Helical" evidence="6">
    <location>
        <begin position="205"/>
        <end position="221"/>
    </location>
</feature>
<feature type="transmembrane region" description="Helical" evidence="6">
    <location>
        <begin position="258"/>
        <end position="276"/>
    </location>
</feature>
<dbReference type="PANTHER" id="PTHR12385:SF4">
    <property type="entry name" value="PROTEIN PNS1"/>
    <property type="match status" value="1"/>
</dbReference>
<feature type="transmembrane region" description="Helical" evidence="6">
    <location>
        <begin position="323"/>
        <end position="340"/>
    </location>
</feature>
<evidence type="ECO:0000256" key="6">
    <source>
        <dbReference type="RuleBase" id="RU368066"/>
    </source>
</evidence>
<accession>A0A5A8E0L5</accession>
<evidence type="ECO:0000313" key="12">
    <source>
        <dbReference type="Proteomes" id="UP000322899"/>
    </source>
</evidence>
<dbReference type="InterPro" id="IPR007603">
    <property type="entry name" value="Choline_transptr-like"/>
</dbReference>
<comment type="function">
    <text evidence="6">Choline transporter.</text>
</comment>
<name>A0A5A8E0L5_CAFRO</name>
<feature type="transmembrane region" description="Helical" evidence="6">
    <location>
        <begin position="151"/>
        <end position="170"/>
    </location>
</feature>
<evidence type="ECO:0000256" key="3">
    <source>
        <dbReference type="ARBA" id="ARBA00022692"/>
    </source>
</evidence>
<evidence type="ECO:0000256" key="1">
    <source>
        <dbReference type="ARBA" id="ARBA00004141"/>
    </source>
</evidence>
<evidence type="ECO:0000256" key="2">
    <source>
        <dbReference type="ARBA" id="ARBA00007168"/>
    </source>
</evidence>
<keyword evidence="3 6" id="KW-0812">Transmembrane</keyword>
<dbReference type="EMBL" id="VLTO01000042">
    <property type="protein sequence ID" value="KAA0172849.1"/>
    <property type="molecule type" value="Genomic_DNA"/>
</dbReference>
<dbReference type="AlphaFoldDB" id="A0A5A8E0L5"/>
<proteinExistence type="inferred from homology"/>
<evidence type="ECO:0000256" key="5">
    <source>
        <dbReference type="ARBA" id="ARBA00023136"/>
    </source>
</evidence>
<reference evidence="12 13" key="1">
    <citation type="submission" date="2019-07" db="EMBL/GenBank/DDBJ databases">
        <title>Genomes of Cafeteria roenbergensis.</title>
        <authorList>
            <person name="Fischer M.G."/>
            <person name="Hackl T."/>
            <person name="Roman M."/>
        </authorList>
    </citation>
    <scope>NUCLEOTIDE SEQUENCE [LARGE SCALE GENOMIC DNA]</scope>
    <source>
        <strain evidence="9 13">BVI</strain>
        <strain evidence="8 15">Cflag</strain>
        <strain evidence="11 12">E4-10P</strain>
        <strain evidence="10 14">RCC970-E3</strain>
    </source>
</reference>
<comment type="similarity">
    <text evidence="2 6">Belongs to the CTL (choline transporter-like) family.</text>
</comment>
<evidence type="ECO:0000313" key="15">
    <source>
        <dbReference type="Proteomes" id="UP000325113"/>
    </source>
</evidence>
<gene>
    <name evidence="11" type="ORF">FNF27_05710</name>
    <name evidence="10" type="ORF">FNF28_00817</name>
    <name evidence="9" type="ORF">FNF29_01623</name>
    <name evidence="8" type="ORF">FNF31_06104</name>
</gene>
<feature type="transmembrane region" description="Helical" evidence="6">
    <location>
        <begin position="88"/>
        <end position="108"/>
    </location>
</feature>
<evidence type="ECO:0000256" key="7">
    <source>
        <dbReference type="SAM" id="MobiDB-lite"/>
    </source>
</evidence>
<dbReference type="Proteomes" id="UP000324907">
    <property type="component" value="Unassembled WGS sequence"/>
</dbReference>
<evidence type="ECO:0000256" key="4">
    <source>
        <dbReference type="ARBA" id="ARBA00022989"/>
    </source>
</evidence>
<dbReference type="EMBL" id="VLTN01000006">
    <property type="protein sequence ID" value="KAA0155708.1"/>
    <property type="molecule type" value="Genomic_DNA"/>
</dbReference>
<dbReference type="Proteomes" id="UP000322899">
    <property type="component" value="Unassembled WGS sequence"/>
</dbReference>
<evidence type="ECO:0000313" key="10">
    <source>
        <dbReference type="EMBL" id="KAA0171326.1"/>
    </source>
</evidence>
<dbReference type="Pfam" id="PF04515">
    <property type="entry name" value="Choline_transpo"/>
    <property type="match status" value="1"/>
</dbReference>
<feature type="transmembrane region" description="Helical" evidence="6">
    <location>
        <begin position="514"/>
        <end position="537"/>
    </location>
</feature>
<dbReference type="EMBL" id="VLTL01000007">
    <property type="protein sequence ID" value="KAA0171326.1"/>
    <property type="molecule type" value="Genomic_DNA"/>
</dbReference>
<comment type="caution">
    <text evidence="10">The sequence shown here is derived from an EMBL/GenBank/DDBJ whole genome shotgun (WGS) entry which is preliminary data.</text>
</comment>
<keyword evidence="13" id="KW-1185">Reference proteome</keyword>
<dbReference type="OrthoDB" id="44736at2759"/>
<evidence type="ECO:0000313" key="11">
    <source>
        <dbReference type="EMBL" id="KAA0172849.1"/>
    </source>
</evidence>
<feature type="transmembrane region" description="Helical" evidence="6">
    <location>
        <begin position="480"/>
        <end position="502"/>
    </location>
</feature>
<organism evidence="10 14">
    <name type="scientific">Cafeteria roenbergensis</name>
    <name type="common">Marine flagellate</name>
    <dbReference type="NCBI Taxonomy" id="33653"/>
    <lineage>
        <taxon>Eukaryota</taxon>
        <taxon>Sar</taxon>
        <taxon>Stramenopiles</taxon>
        <taxon>Bigyra</taxon>
        <taxon>Opalozoa</taxon>
        <taxon>Bicosoecida</taxon>
        <taxon>Cafeteriaceae</taxon>
        <taxon>Cafeteria</taxon>
    </lineage>
</organism>
<evidence type="ECO:0000313" key="13">
    <source>
        <dbReference type="Proteomes" id="UP000323011"/>
    </source>
</evidence>
<sequence>MDPNDFGYPTKPVAYPHGAPAGYQHPPHGGHAAAHAVPPPPGAAIPVAMPISGPGVAVVPPPASHSDSAGLIREEEPAPAAKCQDMPYAVCFLVHLLAMVIVAGWKGIPVVQEFEMSNSTSTDDHLGLSLLGASSADQNTFFSPGDAVKSLLAAAVVGAVLSALWIFFLIRWARALITCTVWSAIVVNIIAAGLSFWIFRVWFVALPWLLLAALAACFWWSMRRHIPFASANLSIASKAISNACMTVAYAYVSLALQFAWNVVWAFAAVGIAMAVIRGSRDHHHVKGADPARLDAADSPVLGSAVDDDDYAGNGSNVPSSTTGPLFAVAVALVFSFYWGSQVIRNTLHVVTAGTVGTWWATSGRSDPTCGSVRRACTTSFGSIALGSLVIAIVQTIRWLAESARSRARRSGNAAAACCAACAVCIIRYFENILKYFTSYAFCQVALYGNNFWDSGRQAYHLFNRRGWNAVFNDVIIDRTLMMGALVFGAICGVSCAIIGRLFIAKGTDEEQTGVVIITGVLGFVVGVLMCSIVSGVIESAVKTVFVCFADRPEALMATHPSEFAEITSAWYSERRDLMESAGYDRQFSVGPAGYA</sequence>
<evidence type="ECO:0000313" key="9">
    <source>
        <dbReference type="EMBL" id="KAA0155708.1"/>
    </source>
</evidence>